<comment type="catalytic activity">
    <reaction evidence="8">
        <text>shikimate + NAD(+) = 3-dehydroshikimate + NADH + H(+)</text>
        <dbReference type="Rhea" id="RHEA:17741"/>
        <dbReference type="ChEBI" id="CHEBI:15378"/>
        <dbReference type="ChEBI" id="CHEBI:16630"/>
        <dbReference type="ChEBI" id="CHEBI:36208"/>
        <dbReference type="ChEBI" id="CHEBI:57540"/>
        <dbReference type="ChEBI" id="CHEBI:57945"/>
    </reaction>
</comment>
<dbReference type="Gene3D" id="3.40.50.720">
    <property type="entry name" value="NAD(P)-binding Rossmann-like Domain"/>
    <property type="match status" value="1"/>
</dbReference>
<dbReference type="Proteomes" id="UP000886757">
    <property type="component" value="Unassembled WGS sequence"/>
</dbReference>
<dbReference type="FunFam" id="3.40.50.720:FF:000086">
    <property type="entry name" value="Quinate/shikimate dehydrogenase"/>
    <property type="match status" value="1"/>
</dbReference>
<evidence type="ECO:0000259" key="11">
    <source>
        <dbReference type="Pfam" id="PF01488"/>
    </source>
</evidence>
<dbReference type="GO" id="GO:0009423">
    <property type="term" value="P:chorismate biosynthetic process"/>
    <property type="evidence" value="ECO:0007669"/>
    <property type="project" value="UniProtKB-UniRule"/>
</dbReference>
<evidence type="ECO:0000256" key="2">
    <source>
        <dbReference type="ARBA" id="ARBA00022605"/>
    </source>
</evidence>
<dbReference type="EC" id="1.1.1.25" evidence="10"/>
<dbReference type="InterPro" id="IPR006151">
    <property type="entry name" value="Shikm_DH/Glu-tRNA_Rdtase"/>
</dbReference>
<accession>A0A9D1AAF6</accession>
<dbReference type="CDD" id="cd01065">
    <property type="entry name" value="NAD_bind_Shikimate_DH"/>
    <property type="match status" value="1"/>
</dbReference>
<evidence type="ECO:0000256" key="4">
    <source>
        <dbReference type="ARBA" id="ARBA00023002"/>
    </source>
</evidence>
<evidence type="ECO:0000256" key="1">
    <source>
        <dbReference type="ARBA" id="ARBA00004871"/>
    </source>
</evidence>
<evidence type="ECO:0000259" key="13">
    <source>
        <dbReference type="Pfam" id="PF18317"/>
    </source>
</evidence>
<feature type="binding site" evidence="10">
    <location>
        <begin position="132"/>
        <end position="136"/>
    </location>
    <ligand>
        <name>NADP(+)</name>
        <dbReference type="ChEBI" id="CHEBI:58349"/>
    </ligand>
</feature>
<feature type="binding site" evidence="10">
    <location>
        <position position="108"/>
    </location>
    <ligand>
        <name>shikimate</name>
        <dbReference type="ChEBI" id="CHEBI:36208"/>
    </ligand>
</feature>
<comment type="pathway">
    <text evidence="1 10">Metabolic intermediate biosynthesis; chorismate biosynthesis; chorismate from D-erythrose 4-phosphate and phosphoenolpyruvate: step 4/7.</text>
</comment>
<proteinExistence type="inferred from homology"/>
<dbReference type="GO" id="GO:0030266">
    <property type="term" value="F:quinate 3-dehydrogenase (NAD+) activity"/>
    <property type="evidence" value="ECO:0007669"/>
    <property type="project" value="UniProtKB-EC"/>
</dbReference>
<feature type="domain" description="Quinate/shikimate 5-dehydrogenase/glutamyl-tRNA reductase" evidence="11">
    <location>
        <begin position="120"/>
        <end position="199"/>
    </location>
</feature>
<evidence type="ECO:0000313" key="14">
    <source>
        <dbReference type="EMBL" id="HIR12638.1"/>
    </source>
</evidence>
<reference evidence="14" key="2">
    <citation type="journal article" date="2021" name="PeerJ">
        <title>Extensive microbial diversity within the chicken gut microbiome revealed by metagenomics and culture.</title>
        <authorList>
            <person name="Gilroy R."/>
            <person name="Ravi A."/>
            <person name="Getino M."/>
            <person name="Pursley I."/>
            <person name="Horton D.L."/>
            <person name="Alikhan N.F."/>
            <person name="Baker D."/>
            <person name="Gharbi K."/>
            <person name="Hall N."/>
            <person name="Watson M."/>
            <person name="Adriaenssens E.M."/>
            <person name="Foster-Nyarko E."/>
            <person name="Jarju S."/>
            <person name="Secka A."/>
            <person name="Antonio M."/>
            <person name="Oren A."/>
            <person name="Chaudhuri R.R."/>
            <person name="La Ragione R."/>
            <person name="Hildebrand F."/>
            <person name="Pallen M.J."/>
        </authorList>
    </citation>
    <scope>NUCLEOTIDE SEQUENCE</scope>
    <source>
        <strain evidence="14">ChiSjej4B22-8148</strain>
    </source>
</reference>
<dbReference type="Pfam" id="PF01488">
    <property type="entry name" value="Shikimate_DH"/>
    <property type="match status" value="1"/>
</dbReference>
<protein>
    <recommendedName>
        <fullName evidence="10">Shikimate dehydrogenase (NADP(+))</fullName>
        <shortName evidence="10">SDH</shortName>
        <ecNumber evidence="10">1.1.1.25</ecNumber>
    </recommendedName>
</protein>
<comment type="similarity">
    <text evidence="10">Belongs to the shikimate dehydrogenase family.</text>
</comment>
<evidence type="ECO:0000256" key="10">
    <source>
        <dbReference type="HAMAP-Rule" id="MF_00222"/>
    </source>
</evidence>
<dbReference type="PANTHER" id="PTHR21089:SF1">
    <property type="entry name" value="BIFUNCTIONAL 3-DEHYDROQUINATE DEHYDRATASE_SHIKIMATE DEHYDROGENASE, CHLOROPLASTIC"/>
    <property type="match status" value="1"/>
</dbReference>
<dbReference type="InterPro" id="IPR046346">
    <property type="entry name" value="Aminoacid_DH-like_N_sf"/>
</dbReference>
<dbReference type="Gene3D" id="3.40.50.10860">
    <property type="entry name" value="Leucine Dehydrogenase, chain A, domain 1"/>
    <property type="match status" value="1"/>
</dbReference>
<evidence type="ECO:0000256" key="5">
    <source>
        <dbReference type="ARBA" id="ARBA00023141"/>
    </source>
</evidence>
<dbReference type="HAMAP" id="MF_00222">
    <property type="entry name" value="Shikimate_DH_AroE"/>
    <property type="match status" value="1"/>
</dbReference>
<comment type="caution">
    <text evidence="14">The sequence shown here is derived from an EMBL/GenBank/DDBJ whole genome shotgun (WGS) entry which is preliminary data.</text>
</comment>
<feature type="active site" description="Proton acceptor" evidence="10">
    <location>
        <position position="71"/>
    </location>
</feature>
<dbReference type="InterPro" id="IPR036291">
    <property type="entry name" value="NAD(P)-bd_dom_sf"/>
</dbReference>
<keyword evidence="2 10" id="KW-0028">Amino-acid biosynthesis</keyword>
<gene>
    <name evidence="10 14" type="primary">aroE</name>
    <name evidence="14" type="ORF">IAB31_01795</name>
</gene>
<feature type="binding site" evidence="10">
    <location>
        <position position="227"/>
    </location>
    <ligand>
        <name>NADP(+)</name>
        <dbReference type="ChEBI" id="CHEBI:58349"/>
    </ligand>
</feature>
<dbReference type="Pfam" id="PF18317">
    <property type="entry name" value="SDH_C"/>
    <property type="match status" value="1"/>
</dbReference>
<keyword evidence="3 10" id="KW-0521">NADP</keyword>
<dbReference type="PANTHER" id="PTHR21089">
    <property type="entry name" value="SHIKIMATE DEHYDROGENASE"/>
    <property type="match status" value="1"/>
</dbReference>
<organism evidence="14 15">
    <name type="scientific">Candidatus Choladousia intestinavium</name>
    <dbReference type="NCBI Taxonomy" id="2840727"/>
    <lineage>
        <taxon>Bacteria</taxon>
        <taxon>Bacillati</taxon>
        <taxon>Bacillota</taxon>
        <taxon>Clostridia</taxon>
        <taxon>Lachnospirales</taxon>
        <taxon>Lachnospiraceae</taxon>
        <taxon>Lachnospiraceae incertae sedis</taxon>
        <taxon>Candidatus Choladousia</taxon>
    </lineage>
</organism>
<dbReference type="GO" id="GO:0009073">
    <property type="term" value="P:aromatic amino acid family biosynthetic process"/>
    <property type="evidence" value="ECO:0007669"/>
    <property type="project" value="UniProtKB-KW"/>
</dbReference>
<evidence type="ECO:0000256" key="7">
    <source>
        <dbReference type="ARBA" id="ARBA00051639"/>
    </source>
</evidence>
<evidence type="ECO:0000256" key="9">
    <source>
        <dbReference type="ARBA" id="ARBA00060613"/>
    </source>
</evidence>
<evidence type="ECO:0000256" key="8">
    <source>
        <dbReference type="ARBA" id="ARBA00052329"/>
    </source>
</evidence>
<sequence length="286" mass="30776">MEKNYRAQLVGVFGDPVDGNPTGVMEEAAFAACGLNYRYLTLKVTKEDFPDAMKALRAFHMRGINLTMPHKITVLPYLDTLSEAARIIGAVNTVVVQEDGSLFGENTDGKGFVQALLDQKMTLKGKNVTILGAGGAARAIAVECALAGASSVLIVNRTEERARELADVIQKNTSAKALWQKWEGSLRISSNTDLLVNATSIGLHPDSDSLPPVDYDTIHAGMAVSDVVFNPADTLFLREAAKRGAKTVNGLGMLARQGALNFTLWTGVPAPIPVMEETLRREFSLS</sequence>
<comment type="caution">
    <text evidence="10">Lacks conserved residue(s) required for the propagation of feature annotation.</text>
</comment>
<dbReference type="SUPFAM" id="SSF51735">
    <property type="entry name" value="NAD(P)-binding Rossmann-fold domains"/>
    <property type="match status" value="1"/>
</dbReference>
<evidence type="ECO:0000259" key="12">
    <source>
        <dbReference type="Pfam" id="PF08501"/>
    </source>
</evidence>
<dbReference type="GO" id="GO:0050661">
    <property type="term" value="F:NADP binding"/>
    <property type="evidence" value="ECO:0007669"/>
    <property type="project" value="InterPro"/>
</dbReference>
<keyword evidence="4 10" id="KW-0560">Oxidoreductase</keyword>
<feature type="binding site" evidence="10">
    <location>
        <position position="83"/>
    </location>
    <ligand>
        <name>NADP(+)</name>
        <dbReference type="ChEBI" id="CHEBI:58349"/>
    </ligand>
</feature>
<dbReference type="NCBIfam" id="TIGR00507">
    <property type="entry name" value="aroE"/>
    <property type="match status" value="1"/>
</dbReference>
<evidence type="ECO:0000256" key="6">
    <source>
        <dbReference type="ARBA" id="ARBA00049442"/>
    </source>
</evidence>
<evidence type="ECO:0000313" key="15">
    <source>
        <dbReference type="Proteomes" id="UP000886757"/>
    </source>
</evidence>
<feature type="binding site" evidence="10">
    <location>
        <begin position="156"/>
        <end position="161"/>
    </location>
    <ligand>
        <name>NADP(+)</name>
        <dbReference type="ChEBI" id="CHEBI:58349"/>
    </ligand>
</feature>
<dbReference type="Pfam" id="PF08501">
    <property type="entry name" value="Shikimate_dh_N"/>
    <property type="match status" value="1"/>
</dbReference>
<dbReference type="InterPro" id="IPR011342">
    <property type="entry name" value="Shikimate_DH"/>
</dbReference>
<feature type="binding site" evidence="10">
    <location>
        <position position="257"/>
    </location>
    <ligand>
        <name>shikimate</name>
        <dbReference type="ChEBI" id="CHEBI:36208"/>
    </ligand>
</feature>
<dbReference type="GO" id="GO:0019632">
    <property type="term" value="P:shikimate metabolic process"/>
    <property type="evidence" value="ECO:0007669"/>
    <property type="project" value="InterPro"/>
</dbReference>
<evidence type="ECO:0000256" key="3">
    <source>
        <dbReference type="ARBA" id="ARBA00022857"/>
    </source>
</evidence>
<comment type="subunit">
    <text evidence="10">Homodimer.</text>
</comment>
<dbReference type="InterPro" id="IPR022893">
    <property type="entry name" value="Shikimate_DH_fam"/>
</dbReference>
<feature type="binding site" evidence="10">
    <location>
        <position position="250"/>
    </location>
    <ligand>
        <name>NADP(+)</name>
        <dbReference type="ChEBI" id="CHEBI:58349"/>
    </ligand>
</feature>
<dbReference type="EMBL" id="DVGK01000027">
    <property type="protein sequence ID" value="HIR12638.1"/>
    <property type="molecule type" value="Genomic_DNA"/>
</dbReference>
<comment type="function">
    <text evidence="10">Involved in the biosynthesis of the chorismate, which leads to the biosynthesis of aromatic amino acids. Catalyzes the reversible NADPH linked reduction of 3-dehydroshikimate (DHSA) to yield shikimate (SA).</text>
</comment>
<comment type="catalytic activity">
    <reaction evidence="7">
        <text>L-quinate + NAD(+) = 3-dehydroquinate + NADH + H(+)</text>
        <dbReference type="Rhea" id="RHEA:22364"/>
        <dbReference type="ChEBI" id="CHEBI:15378"/>
        <dbReference type="ChEBI" id="CHEBI:29751"/>
        <dbReference type="ChEBI" id="CHEBI:32364"/>
        <dbReference type="ChEBI" id="CHEBI:57540"/>
        <dbReference type="ChEBI" id="CHEBI:57945"/>
        <dbReference type="EC" id="1.1.1.24"/>
    </reaction>
</comment>
<name>A0A9D1AAF6_9FIRM</name>
<dbReference type="InterPro" id="IPR041121">
    <property type="entry name" value="SDH_C"/>
</dbReference>
<reference evidence="14" key="1">
    <citation type="submission" date="2020-10" db="EMBL/GenBank/DDBJ databases">
        <authorList>
            <person name="Gilroy R."/>
        </authorList>
    </citation>
    <scope>NUCLEOTIDE SEQUENCE</scope>
    <source>
        <strain evidence="14">ChiSjej4B22-8148</strain>
    </source>
</reference>
<feature type="domain" description="SDH C-terminal" evidence="13">
    <location>
        <begin position="250"/>
        <end position="280"/>
    </location>
</feature>
<comment type="pathway">
    <text evidence="9">Aromatic compound metabolism; 3,4-dihydroxybenzoate biosynthesis; 3-dehydroquinate from D-quinate (NAD(+) route).</text>
</comment>
<keyword evidence="5 10" id="KW-0057">Aromatic amino acid biosynthesis</keyword>
<dbReference type="AlphaFoldDB" id="A0A9D1AAF6"/>
<dbReference type="SUPFAM" id="SSF53223">
    <property type="entry name" value="Aminoacid dehydrogenase-like, N-terminal domain"/>
    <property type="match status" value="1"/>
</dbReference>
<dbReference type="GO" id="GO:0004764">
    <property type="term" value="F:shikimate 3-dehydrogenase (NADP+) activity"/>
    <property type="evidence" value="ECO:0007669"/>
    <property type="project" value="UniProtKB-UniRule"/>
</dbReference>
<feature type="domain" description="Shikimate dehydrogenase substrate binding N-terminal" evidence="12">
    <location>
        <begin position="12"/>
        <end position="94"/>
    </location>
</feature>
<dbReference type="InterPro" id="IPR013708">
    <property type="entry name" value="Shikimate_DH-bd_N"/>
</dbReference>
<comment type="catalytic activity">
    <reaction evidence="6 10">
        <text>shikimate + NADP(+) = 3-dehydroshikimate + NADPH + H(+)</text>
        <dbReference type="Rhea" id="RHEA:17737"/>
        <dbReference type="ChEBI" id="CHEBI:15378"/>
        <dbReference type="ChEBI" id="CHEBI:16630"/>
        <dbReference type="ChEBI" id="CHEBI:36208"/>
        <dbReference type="ChEBI" id="CHEBI:57783"/>
        <dbReference type="ChEBI" id="CHEBI:58349"/>
        <dbReference type="EC" id="1.1.1.25"/>
    </reaction>
</comment>
<dbReference type="GO" id="GO:0008652">
    <property type="term" value="P:amino acid biosynthetic process"/>
    <property type="evidence" value="ECO:0007669"/>
    <property type="project" value="UniProtKB-KW"/>
</dbReference>
<feature type="binding site" evidence="10">
    <location>
        <position position="92"/>
    </location>
    <ligand>
        <name>shikimate</name>
        <dbReference type="ChEBI" id="CHEBI:36208"/>
    </ligand>
</feature>
<feature type="binding site" evidence="10">
    <location>
        <position position="67"/>
    </location>
    <ligand>
        <name>shikimate</name>
        <dbReference type="ChEBI" id="CHEBI:36208"/>
    </ligand>
</feature>